<evidence type="ECO:0000313" key="6">
    <source>
        <dbReference type="Proteomes" id="UP000216300"/>
    </source>
</evidence>
<gene>
    <name evidence="5" type="ORF">CGZ91_00685</name>
</gene>
<comment type="caution">
    <text evidence="5">The sequence shown here is derived from an EMBL/GenBank/DDBJ whole genome shotgun (WGS) entry which is preliminary data.</text>
</comment>
<dbReference type="Proteomes" id="UP000216300">
    <property type="component" value="Unassembled WGS sequence"/>
</dbReference>
<dbReference type="Pfam" id="PF01144">
    <property type="entry name" value="CoA_trans"/>
    <property type="match status" value="1"/>
</dbReference>
<organism evidence="5 6">
    <name type="scientific">Parenemella sanctibonifatiensis</name>
    <dbReference type="NCBI Taxonomy" id="2016505"/>
    <lineage>
        <taxon>Bacteria</taxon>
        <taxon>Bacillati</taxon>
        <taxon>Actinomycetota</taxon>
        <taxon>Actinomycetes</taxon>
        <taxon>Propionibacteriales</taxon>
        <taxon>Propionibacteriaceae</taxon>
        <taxon>Parenemella</taxon>
    </lineage>
</organism>
<dbReference type="SMART" id="SM00882">
    <property type="entry name" value="CoA_trans"/>
    <property type="match status" value="1"/>
</dbReference>
<dbReference type="Gene3D" id="3.40.1080.10">
    <property type="entry name" value="Glutaconate Coenzyme A-transferase"/>
    <property type="match status" value="2"/>
</dbReference>
<keyword evidence="6" id="KW-1185">Reference proteome</keyword>
<dbReference type="InterPro" id="IPR037171">
    <property type="entry name" value="NagB/RpiA_transferase-like"/>
</dbReference>
<keyword evidence="2 3" id="KW-0808">Transferase</keyword>
<reference evidence="5" key="1">
    <citation type="submission" date="2017-07" db="EMBL/GenBank/DDBJ databases">
        <title>Draft whole genome sequences of clinical Proprionibacteriaceae strains.</title>
        <authorList>
            <person name="Bernier A.-M."/>
            <person name="Bernard K."/>
            <person name="Domingo M.-C."/>
        </authorList>
    </citation>
    <scope>NUCLEOTIDE SEQUENCE [LARGE SCALE GENOMIC DNA]</scope>
    <source>
        <strain evidence="5">NML 150081</strain>
    </source>
</reference>
<comment type="similarity">
    <text evidence="1 3">Belongs to the 3-oxoacid CoA-transferase family.</text>
</comment>
<dbReference type="InterPro" id="IPR004165">
    <property type="entry name" value="CoA_trans_fam_I"/>
</dbReference>
<protein>
    <submittedName>
        <fullName evidence="5">Acyl CoA:acetate/3-ketoacid CoA transferase</fullName>
    </submittedName>
</protein>
<dbReference type="PANTHER" id="PTHR43293">
    <property type="entry name" value="ACETATE COA-TRANSFERASE YDIF"/>
    <property type="match status" value="1"/>
</dbReference>
<evidence type="ECO:0000256" key="4">
    <source>
        <dbReference type="PIRSR" id="PIRSR000858-1"/>
    </source>
</evidence>
<dbReference type="PIRSF" id="PIRSF000858">
    <property type="entry name" value="SCOT-t"/>
    <property type="match status" value="1"/>
</dbReference>
<name>A0A255ELG1_9ACTN</name>
<evidence type="ECO:0000313" key="5">
    <source>
        <dbReference type="EMBL" id="OYN92070.1"/>
    </source>
</evidence>
<evidence type="ECO:0000256" key="3">
    <source>
        <dbReference type="PIRNR" id="PIRNR000858"/>
    </source>
</evidence>
<evidence type="ECO:0000256" key="2">
    <source>
        <dbReference type="ARBA" id="ARBA00022679"/>
    </source>
</evidence>
<sequence length="523" mass="55594">MTGAPLSTTRTPRICSADEAVADIADGATIGVSGSGGGILEADAILAAIERRFLETGHPHGITVVHGFGIGDRSTTGLNRLRHPGLLARVIGAHWTWAPGLVELAMNNEIEAYSFPAGVINQLMRETGARRPGLTTRVGLGTYVDPRQAGGRMNDKATEEFVTLVEIDGTEYLHYQPIPLDAAIIRGSQLDQRGGISQRHEAAYLDSFALALAAQGSGGMTLAQVKEAAPERLRPQQVQIPGPLVDRVVIEPEQQQTYAGEYLDSLAGGPYDATIKPDLPADPARQIIARRAAMEVEEDVILNLGFGISAHVTDVLAIDGRLDTVTTIIEQGHYGGVLASGDYFGMSHQSEALISSTDQFDVFASGRIDISALGMAQADRAGNVNVSRVGGRIMGPGGFIDISANAARIVYCGTFTAKGLRVSRRDGKLVIDSEGQIPKFVEEVEEITYSGPTAYADGRTALYVTERAVFELGPDGLVLTEIAPGIDLQRDVLDQMGFQPVIGDLKEMPASLFAEDTTSEGEA</sequence>
<feature type="active site" description="5-glutamyl coenzyme A thioester intermediate" evidence="4">
    <location>
        <position position="330"/>
    </location>
</feature>
<accession>A0A255ELG1</accession>
<dbReference type="EMBL" id="NMVJ01000001">
    <property type="protein sequence ID" value="OYN92070.1"/>
    <property type="molecule type" value="Genomic_DNA"/>
</dbReference>
<dbReference type="PANTHER" id="PTHR43293:SF1">
    <property type="entry name" value="ACETATE COA-TRANSFERASE YDIF"/>
    <property type="match status" value="1"/>
</dbReference>
<proteinExistence type="inferred from homology"/>
<dbReference type="GO" id="GO:0008410">
    <property type="term" value="F:CoA-transferase activity"/>
    <property type="evidence" value="ECO:0007669"/>
    <property type="project" value="InterPro"/>
</dbReference>
<dbReference type="AlphaFoldDB" id="A0A255ELG1"/>
<dbReference type="InterPro" id="IPR014388">
    <property type="entry name" value="3-oxoacid_CoA-transferase"/>
</dbReference>
<dbReference type="SUPFAM" id="SSF100950">
    <property type="entry name" value="NagB/RpiA/CoA transferase-like"/>
    <property type="match status" value="2"/>
</dbReference>
<dbReference type="GO" id="GO:0046952">
    <property type="term" value="P:ketone body catabolic process"/>
    <property type="evidence" value="ECO:0007669"/>
    <property type="project" value="InterPro"/>
</dbReference>
<dbReference type="OrthoDB" id="9813111at2"/>
<evidence type="ECO:0000256" key="1">
    <source>
        <dbReference type="ARBA" id="ARBA00007154"/>
    </source>
</evidence>